<proteinExistence type="predicted"/>
<keyword evidence="2" id="KW-1185">Reference proteome</keyword>
<dbReference type="KEGG" id="pnp:IJ22_36310"/>
<protein>
    <submittedName>
        <fullName evidence="1">RmlC-like protein</fullName>
    </submittedName>
</protein>
<dbReference type="InterPro" id="IPR011051">
    <property type="entry name" value="RmlC_Cupin_sf"/>
</dbReference>
<dbReference type="Proteomes" id="UP000061660">
    <property type="component" value="Chromosome"/>
</dbReference>
<organism evidence="1 2">
    <name type="scientific">Paenibacillus naphthalenovorans</name>
    <dbReference type="NCBI Taxonomy" id="162209"/>
    <lineage>
        <taxon>Bacteria</taxon>
        <taxon>Bacillati</taxon>
        <taxon>Bacillota</taxon>
        <taxon>Bacilli</taxon>
        <taxon>Bacillales</taxon>
        <taxon>Paenibacillaceae</taxon>
        <taxon>Paenibacillus</taxon>
    </lineage>
</organism>
<dbReference type="AlphaFoldDB" id="A0A0U2UPN7"/>
<evidence type="ECO:0000313" key="1">
    <source>
        <dbReference type="EMBL" id="ALS23969.1"/>
    </source>
</evidence>
<reference evidence="2" key="1">
    <citation type="submission" date="2015-12" db="EMBL/GenBank/DDBJ databases">
        <title>Complete genome sequences of two moderately thermophilic Paenibacillus species.</title>
        <authorList>
            <person name="Butler R.III."/>
            <person name="Wang J."/>
            <person name="Stark B.C."/>
            <person name="Pombert J.-F."/>
        </authorList>
    </citation>
    <scope>NUCLEOTIDE SEQUENCE [LARGE SCALE GENOMIC DNA]</scope>
    <source>
        <strain evidence="2">32O-Y</strain>
    </source>
</reference>
<gene>
    <name evidence="1" type="ORF">IJ22_36310</name>
</gene>
<dbReference type="PATRIC" id="fig|162209.4.peg.3867"/>
<dbReference type="EMBL" id="CP013652">
    <property type="protein sequence ID" value="ALS23969.1"/>
    <property type="molecule type" value="Genomic_DNA"/>
</dbReference>
<dbReference type="InterPro" id="IPR014710">
    <property type="entry name" value="RmlC-like_jellyroll"/>
</dbReference>
<dbReference type="SUPFAM" id="SSF51182">
    <property type="entry name" value="RmlC-like cupins"/>
    <property type="match status" value="1"/>
</dbReference>
<name>A0A0U2UPN7_9BACL</name>
<accession>A0A0U2UPN7</accession>
<dbReference type="STRING" id="162209.IJ22_36310"/>
<dbReference type="Gene3D" id="2.60.120.10">
    <property type="entry name" value="Jelly Rolls"/>
    <property type="match status" value="1"/>
</dbReference>
<reference evidence="1 2" key="2">
    <citation type="journal article" date="2016" name="Genome Announc.">
        <title>Complete Genome Sequences of Two Interactive Moderate Thermophiles, Paenibacillus napthalenovorans 32O-Y and Paenibacillus sp. 32O-W.</title>
        <authorList>
            <person name="Butler R.R.III."/>
            <person name="Wang J."/>
            <person name="Stark B.C."/>
            <person name="Pombert J.F."/>
        </authorList>
    </citation>
    <scope>NUCLEOTIDE SEQUENCE [LARGE SCALE GENOMIC DNA]</scope>
    <source>
        <strain evidence="1 2">32O-Y</strain>
    </source>
</reference>
<evidence type="ECO:0000313" key="2">
    <source>
        <dbReference type="Proteomes" id="UP000061660"/>
    </source>
</evidence>
<dbReference type="OrthoDB" id="6058at2"/>
<sequence length="155" mass="16950">MSNLKDVHKRVIRRQDVKANWDAFPDFKKATYRYIGTLAATETTIPPVLMDSAISLGIIEAGPGPQARLHDHEVEEIFMPLDGLWEFFWGPNGEERATLGPLDVISVPPGVLRGFNNVGGGTGRLLVLNTSANAEGAAFVAKEDLTNVTETNYKN</sequence>
<dbReference type="RefSeq" id="WP_054817529.1">
    <property type="nucleotide sequence ID" value="NZ_BJCS01000005.1"/>
</dbReference>